<dbReference type="Pfam" id="PF09476">
    <property type="entry name" value="Pilus_CpaD"/>
    <property type="match status" value="1"/>
</dbReference>
<keyword evidence="1" id="KW-0732">Signal</keyword>
<accession>A0ABS3J3Q2</accession>
<dbReference type="Proteomes" id="UP000664288">
    <property type="component" value="Unassembled WGS sequence"/>
</dbReference>
<organism evidence="2 3">
    <name type="scientific">Jiella sonneratiae</name>
    <dbReference type="NCBI Taxonomy" id="2816856"/>
    <lineage>
        <taxon>Bacteria</taxon>
        <taxon>Pseudomonadati</taxon>
        <taxon>Pseudomonadota</taxon>
        <taxon>Alphaproteobacteria</taxon>
        <taxon>Hyphomicrobiales</taxon>
        <taxon>Aurantimonadaceae</taxon>
        <taxon>Jiella</taxon>
    </lineage>
</organism>
<name>A0ABS3J3Q2_9HYPH</name>
<evidence type="ECO:0000256" key="1">
    <source>
        <dbReference type="SAM" id="SignalP"/>
    </source>
</evidence>
<dbReference type="InterPro" id="IPR019027">
    <property type="entry name" value="Pilus_biogenesis_CpaD-related"/>
</dbReference>
<reference evidence="2 3" key="1">
    <citation type="submission" date="2021-03" db="EMBL/GenBank/DDBJ databases">
        <title>Whole genome sequence of Jiella sp. MQZ13P-4.</title>
        <authorList>
            <person name="Tuo L."/>
        </authorList>
    </citation>
    <scope>NUCLEOTIDE SEQUENCE [LARGE SCALE GENOMIC DNA]</scope>
    <source>
        <strain evidence="2 3">MQZ13P-4</strain>
    </source>
</reference>
<dbReference type="PROSITE" id="PS51257">
    <property type="entry name" value="PROKAR_LIPOPROTEIN"/>
    <property type="match status" value="1"/>
</dbReference>
<gene>
    <name evidence="2" type="ORF">J1C47_11720</name>
</gene>
<keyword evidence="3" id="KW-1185">Reference proteome</keyword>
<evidence type="ECO:0000313" key="2">
    <source>
        <dbReference type="EMBL" id="MBO0904311.1"/>
    </source>
</evidence>
<feature type="chain" id="PRO_5045127520" evidence="1">
    <location>
        <begin position="32"/>
        <end position="232"/>
    </location>
</feature>
<dbReference type="EMBL" id="JAFMPY010000010">
    <property type="protein sequence ID" value="MBO0904311.1"/>
    <property type="molecule type" value="Genomic_DNA"/>
</dbReference>
<dbReference type="InterPro" id="IPR013361">
    <property type="entry name" value="Pilus_CpaD"/>
</dbReference>
<sequence>MPRRPASAPGRRLGLALATLTLLAGCANVHNVEVGAVPDDYRTRHPIVVAENETAIDVPVSASESRLTLSSRGRVEEFADRFRADRVDTIRVLVPYGSANEHAAEQVSRDVVRTLKRHHVESRQILVSPYSAVGDTGPTPIRIAYSTLVAKAGPCGLWPEDLSETTENKNYYNFGCATQNNLAAQIADPRDLLGPRGMDPSDAQRRTIVIDNYRNGKSTAAEAMDAESDYDW</sequence>
<feature type="signal peptide" evidence="1">
    <location>
        <begin position="1"/>
        <end position="31"/>
    </location>
</feature>
<dbReference type="NCBIfam" id="TIGR02522">
    <property type="entry name" value="pilus_cpaD"/>
    <property type="match status" value="1"/>
</dbReference>
<protein>
    <submittedName>
        <fullName evidence="2">CpaD family pilus assembly protein</fullName>
    </submittedName>
</protein>
<proteinExistence type="predicted"/>
<evidence type="ECO:0000313" key="3">
    <source>
        <dbReference type="Proteomes" id="UP000664288"/>
    </source>
</evidence>
<comment type="caution">
    <text evidence="2">The sequence shown here is derived from an EMBL/GenBank/DDBJ whole genome shotgun (WGS) entry which is preliminary data.</text>
</comment>